<dbReference type="InterPro" id="IPR036054">
    <property type="entry name" value="BTG-like_sf"/>
</dbReference>
<feature type="domain" description="Anti-proliferative protein" evidence="2">
    <location>
        <begin position="43"/>
        <end position="63"/>
    </location>
</feature>
<dbReference type="PROSITE" id="PS01203">
    <property type="entry name" value="BTG_2"/>
    <property type="match status" value="1"/>
</dbReference>
<evidence type="ECO:0000259" key="3">
    <source>
        <dbReference type="PROSITE" id="PS01203"/>
    </source>
</evidence>
<evidence type="ECO:0000313" key="4">
    <source>
        <dbReference type="EMBL" id="CAJ0940388.1"/>
    </source>
</evidence>
<feature type="non-terminal residue" evidence="4">
    <location>
        <position position="1"/>
    </location>
</feature>
<keyword evidence="5" id="KW-1185">Reference proteome</keyword>
<evidence type="ECO:0000259" key="2">
    <source>
        <dbReference type="PROSITE" id="PS00960"/>
    </source>
</evidence>
<dbReference type="InterPro" id="IPR002087">
    <property type="entry name" value="Anti_prolifrtn"/>
</dbReference>
<accession>A0ABN9LF47</accession>
<proteinExistence type="inferred from homology"/>
<dbReference type="PANTHER" id="PTHR22978">
    <property type="entry name" value="B-CELL TRANSLOCATION GENE"/>
    <property type="match status" value="1"/>
</dbReference>
<dbReference type="Gene3D" id="3.90.640.90">
    <property type="entry name" value="Anti-proliferative protein, N-terminal domain"/>
    <property type="match status" value="1"/>
</dbReference>
<dbReference type="EMBL" id="CAUEEQ010017067">
    <property type="protein sequence ID" value="CAJ0940388.1"/>
    <property type="molecule type" value="Genomic_DNA"/>
</dbReference>
<dbReference type="PROSITE" id="PS00960">
    <property type="entry name" value="BTG_1"/>
    <property type="match status" value="1"/>
</dbReference>
<name>A0ABN9LF47_9NEOB</name>
<dbReference type="PRINTS" id="PR00310">
    <property type="entry name" value="ANTIPRLFBTG1"/>
</dbReference>
<comment type="similarity">
    <text evidence="1">Belongs to the BTG family.</text>
</comment>
<dbReference type="SUPFAM" id="SSF160696">
    <property type="entry name" value="BTG domain-like"/>
    <property type="match status" value="1"/>
</dbReference>
<sequence length="260" mass="29936">KMKNEISAVVLFLSKLLRNNNKLRKEEIEIFSEELSGILHDKYVNHWYPETPAKGQAYRCIRVNRFQGVDPDLQKACFNSGLVYEDLGLPWEMTLWVDPCEVCCRYGEKNPSFVVASFASNNEKMEISQKVKNAMEKVTSDYHSGSSSDDEVYINKKIPPPPAPHMMLAPRPSFYSTMDMTPLGDQVPEFRPQPAPSWNKNPKKRQGAHYQYQPRYASGYQPGRNKTHGRVRWMPPVLQSEQNHWQHSLHMLGAGHQCLV</sequence>
<gene>
    <name evidence="4" type="ORF">RIMI_LOCUS8554108</name>
</gene>
<dbReference type="InterPro" id="IPR033332">
    <property type="entry name" value="BTG"/>
</dbReference>
<reference evidence="4" key="1">
    <citation type="submission" date="2023-07" db="EMBL/GenBank/DDBJ databases">
        <authorList>
            <person name="Stuckert A."/>
        </authorList>
    </citation>
    <scope>NUCLEOTIDE SEQUENCE</scope>
</reference>
<dbReference type="Proteomes" id="UP001176940">
    <property type="component" value="Unassembled WGS sequence"/>
</dbReference>
<evidence type="ECO:0000256" key="1">
    <source>
        <dbReference type="ARBA" id="ARBA00007989"/>
    </source>
</evidence>
<comment type="caution">
    <text evidence="4">The sequence shown here is derived from an EMBL/GenBank/DDBJ whole genome shotgun (WGS) entry which is preliminary data.</text>
</comment>
<dbReference type="SMART" id="SM00099">
    <property type="entry name" value="btg1"/>
    <property type="match status" value="1"/>
</dbReference>
<evidence type="ECO:0000313" key="5">
    <source>
        <dbReference type="Proteomes" id="UP001176940"/>
    </source>
</evidence>
<protein>
    <recommendedName>
        <fullName evidence="2 3">Anti-proliferative protein domain-containing protein</fullName>
    </recommendedName>
</protein>
<dbReference type="PANTHER" id="PTHR22978:SF6">
    <property type="entry name" value="PROTEIN BTG3"/>
    <property type="match status" value="1"/>
</dbReference>
<organism evidence="4 5">
    <name type="scientific">Ranitomeya imitator</name>
    <name type="common">mimic poison frog</name>
    <dbReference type="NCBI Taxonomy" id="111125"/>
    <lineage>
        <taxon>Eukaryota</taxon>
        <taxon>Metazoa</taxon>
        <taxon>Chordata</taxon>
        <taxon>Craniata</taxon>
        <taxon>Vertebrata</taxon>
        <taxon>Euteleostomi</taxon>
        <taxon>Amphibia</taxon>
        <taxon>Batrachia</taxon>
        <taxon>Anura</taxon>
        <taxon>Neobatrachia</taxon>
        <taxon>Hyloidea</taxon>
        <taxon>Dendrobatidae</taxon>
        <taxon>Dendrobatinae</taxon>
        <taxon>Ranitomeya</taxon>
    </lineage>
</organism>
<dbReference type="Pfam" id="PF07742">
    <property type="entry name" value="BTG"/>
    <property type="match status" value="1"/>
</dbReference>
<feature type="domain" description="Anti-proliferative protein" evidence="3">
    <location>
        <begin position="89"/>
        <end position="108"/>
    </location>
</feature>